<comment type="similarity">
    <text evidence="2 17">Belongs to the FXYD family.</text>
</comment>
<dbReference type="CDD" id="cd20328">
    <property type="entry name" value="FXYD3-like"/>
    <property type="match status" value="1"/>
</dbReference>
<evidence type="ECO:0000256" key="16">
    <source>
        <dbReference type="ARBA" id="ARBA00059844"/>
    </source>
</evidence>
<evidence type="ECO:0000313" key="20">
    <source>
        <dbReference type="Proteomes" id="UP000002281"/>
    </source>
</evidence>
<reference evidence="19" key="2">
    <citation type="submission" date="2025-08" db="UniProtKB">
        <authorList>
            <consortium name="Ensembl"/>
        </authorList>
    </citation>
    <scope>IDENTIFICATION</scope>
    <source>
        <strain evidence="19">Thoroughbred</strain>
    </source>
</reference>
<keyword evidence="20" id="KW-1185">Reference proteome</keyword>
<dbReference type="Proteomes" id="UP000002281">
    <property type="component" value="Chromosome 10"/>
</dbReference>
<keyword evidence="3 17" id="KW-0813">Transport</keyword>
<evidence type="ECO:0000256" key="7">
    <source>
        <dbReference type="ARBA" id="ARBA00022692"/>
    </source>
</evidence>
<gene>
    <name evidence="19 21" type="primary">FXYD3</name>
</gene>
<keyword evidence="5" id="KW-0633">Potassium transport</keyword>
<comment type="subcellular location">
    <subcellularLocation>
        <location evidence="1">Cell membrane</location>
        <topology evidence="1">Single-pass type I membrane protein</topology>
    </subcellularLocation>
</comment>
<evidence type="ECO:0000256" key="10">
    <source>
        <dbReference type="ARBA" id="ARBA00022989"/>
    </source>
</evidence>
<proteinExistence type="inferred from homology"/>
<dbReference type="GO" id="GO:0006813">
    <property type="term" value="P:potassium ion transport"/>
    <property type="evidence" value="ECO:0007669"/>
    <property type="project" value="UniProtKB-KW"/>
</dbReference>
<keyword evidence="10 17" id="KW-1133">Transmembrane helix</keyword>
<dbReference type="GO" id="GO:0005886">
    <property type="term" value="C:plasma membrane"/>
    <property type="evidence" value="ECO:0007669"/>
    <property type="project" value="UniProtKB-SubCell"/>
</dbReference>
<feature type="transmembrane region" description="Helical" evidence="17">
    <location>
        <begin position="62"/>
        <end position="78"/>
    </location>
</feature>
<dbReference type="Gene3D" id="1.20.5.780">
    <property type="entry name" value="Single helix bin"/>
    <property type="match status" value="1"/>
</dbReference>
<dbReference type="GO" id="GO:0017080">
    <property type="term" value="F:sodium channel regulator activity"/>
    <property type="evidence" value="ECO:0000318"/>
    <property type="project" value="GO_Central"/>
</dbReference>
<feature type="region of interest" description="Disordered" evidence="18">
    <location>
        <begin position="20"/>
        <end position="49"/>
    </location>
</feature>
<dbReference type="Ensembl" id="ENSECAT00000017408.4">
    <property type="protein sequence ID" value="ENSECAP00000014141.4"/>
    <property type="gene ID" value="ENSECAG00000016498.4"/>
</dbReference>
<keyword evidence="9" id="KW-0630">Potassium</keyword>
<evidence type="ECO:0000256" key="12">
    <source>
        <dbReference type="ARBA" id="ARBA00023065"/>
    </source>
</evidence>
<evidence type="ECO:0000256" key="18">
    <source>
        <dbReference type="SAM" id="MobiDB-lite"/>
    </source>
</evidence>
<dbReference type="GeneTree" id="ENSGT00940000153062"/>
<evidence type="ECO:0000256" key="2">
    <source>
        <dbReference type="ARBA" id="ARBA00005948"/>
    </source>
</evidence>
<reference evidence="19 20" key="1">
    <citation type="journal article" date="2009" name="Science">
        <title>Genome sequence, comparative analysis, and population genetics of the domestic horse.</title>
        <authorList>
            <consortium name="Broad Institute Genome Sequencing Platform"/>
            <consortium name="Broad Institute Whole Genome Assembly Team"/>
            <person name="Wade C.M."/>
            <person name="Giulotto E."/>
            <person name="Sigurdsson S."/>
            <person name="Zoli M."/>
            <person name="Gnerre S."/>
            <person name="Imsland F."/>
            <person name="Lear T.L."/>
            <person name="Adelson D.L."/>
            <person name="Bailey E."/>
            <person name="Bellone R.R."/>
            <person name="Bloecker H."/>
            <person name="Distl O."/>
            <person name="Edgar R.C."/>
            <person name="Garber M."/>
            <person name="Leeb T."/>
            <person name="Mauceli E."/>
            <person name="MacLeod J.N."/>
            <person name="Penedo M.C.T."/>
            <person name="Raison J.M."/>
            <person name="Sharpe T."/>
            <person name="Vogel J."/>
            <person name="Andersson L."/>
            <person name="Antczak D.F."/>
            <person name="Biagi T."/>
            <person name="Binns M.M."/>
            <person name="Chowdhary B.P."/>
            <person name="Coleman S.J."/>
            <person name="Della Valle G."/>
            <person name="Fryc S."/>
            <person name="Guerin G."/>
            <person name="Hasegawa T."/>
            <person name="Hill E.W."/>
            <person name="Jurka J."/>
            <person name="Kiialainen A."/>
            <person name="Lindgren G."/>
            <person name="Liu J."/>
            <person name="Magnani E."/>
            <person name="Mickelson J.R."/>
            <person name="Murray J."/>
            <person name="Nergadze S.G."/>
            <person name="Onofrio R."/>
            <person name="Pedroni S."/>
            <person name="Piras M.F."/>
            <person name="Raudsepp T."/>
            <person name="Rocchi M."/>
            <person name="Roeed K.H."/>
            <person name="Ryder O.A."/>
            <person name="Searle S."/>
            <person name="Skow L."/>
            <person name="Swinburne J.E."/>
            <person name="Syvaenen A.C."/>
            <person name="Tozaki T."/>
            <person name="Valberg S.J."/>
            <person name="Vaudin M."/>
            <person name="White J.R."/>
            <person name="Zody M.C."/>
            <person name="Lander E.S."/>
            <person name="Lindblad-Toh K."/>
        </authorList>
    </citation>
    <scope>NUCLEOTIDE SEQUENCE [LARGE SCALE GENOMIC DNA]</scope>
    <source>
        <strain evidence="19 20">Thoroughbred</strain>
    </source>
</reference>
<keyword evidence="7 17" id="KW-0812">Transmembrane</keyword>
<sequence>MLALAIKIMTTYACGRGAWAGRGQGDAQRPGADRRHAGPQDAGGWTDSRPGRDQCWHVDMQDLVALSLLILLAGLPALEANDPEDKNSPFYYDWHSLRVSGLICAGILCAVGILVLMSGKCKCKFRQKPSHRPGDAPPLITPGSAQ</sequence>
<dbReference type="SMR" id="F6XPP9"/>
<keyword evidence="13 17" id="KW-0472">Membrane</keyword>
<dbReference type="InterPro" id="IPR000272">
    <property type="entry name" value="Ion-transport_regulator_FXYD"/>
</dbReference>
<dbReference type="GO" id="GO:1903278">
    <property type="term" value="P:positive regulation of sodium ion export across plasma membrane"/>
    <property type="evidence" value="ECO:0000318"/>
    <property type="project" value="GO_Central"/>
</dbReference>
<dbReference type="HOGENOM" id="CLU_171208_0_1_1"/>
<evidence type="ECO:0000313" key="19">
    <source>
        <dbReference type="Ensembl" id="ENSECAP00000014141.4"/>
    </source>
</evidence>
<evidence type="ECO:0000313" key="21">
    <source>
        <dbReference type="VGNC" id="VGNC:18164"/>
    </source>
</evidence>
<evidence type="ECO:0000256" key="3">
    <source>
        <dbReference type="ARBA" id="ARBA00022448"/>
    </source>
</evidence>
<accession>F6XPP9</accession>
<evidence type="ECO:0000256" key="14">
    <source>
        <dbReference type="ARBA" id="ARBA00023201"/>
    </source>
</evidence>
<name>F6XPP9_HORSE</name>
<dbReference type="PROSITE" id="PS01310">
    <property type="entry name" value="FXYD"/>
    <property type="match status" value="1"/>
</dbReference>
<dbReference type="InterPro" id="IPR047297">
    <property type="entry name" value="FXYD_motif"/>
</dbReference>
<dbReference type="AlphaFoldDB" id="F6XPP9"/>
<comment type="caution">
    <text evidence="17">Lacks conserved residue(s) required for the propagation of feature annotation.</text>
</comment>
<keyword evidence="4" id="KW-1003">Cell membrane</keyword>
<reference evidence="19" key="3">
    <citation type="submission" date="2025-09" db="UniProtKB">
        <authorList>
            <consortium name="Ensembl"/>
        </authorList>
    </citation>
    <scope>IDENTIFICATION</scope>
    <source>
        <strain evidence="19">Thoroughbred</strain>
    </source>
</reference>
<evidence type="ECO:0000256" key="13">
    <source>
        <dbReference type="ARBA" id="ARBA00023136"/>
    </source>
</evidence>
<keyword evidence="15" id="KW-0318">Glutathionylation</keyword>
<dbReference type="PANTHER" id="PTHR14132:SF11">
    <property type="entry name" value="FXYD DOMAIN-CONTAINING ION TRANSPORT REGULATOR 3"/>
    <property type="match status" value="1"/>
</dbReference>
<evidence type="ECO:0000256" key="15">
    <source>
        <dbReference type="ARBA" id="ARBA00023206"/>
    </source>
</evidence>
<dbReference type="Bgee" id="ENSECAG00000016498">
    <property type="expression patterns" value="Expressed in epithelium of bronchus and 14 other cell types or tissues"/>
</dbReference>
<evidence type="ECO:0000256" key="11">
    <source>
        <dbReference type="ARBA" id="ARBA00023053"/>
    </source>
</evidence>
<evidence type="ECO:0000256" key="17">
    <source>
        <dbReference type="RuleBase" id="RU364131"/>
    </source>
</evidence>
<keyword evidence="12 17" id="KW-0406">Ion transport</keyword>
<evidence type="ECO:0000256" key="4">
    <source>
        <dbReference type="ARBA" id="ARBA00022475"/>
    </source>
</evidence>
<evidence type="ECO:0000256" key="1">
    <source>
        <dbReference type="ARBA" id="ARBA00004251"/>
    </source>
</evidence>
<comment type="function">
    <text evidence="16">Associates with and regulates the activity of the sodium/potassium-transporting ATPase (NKA) which transports Na(+) out of the cell and K(+) into the cell. Reduces glutathionylation of the NKA beta-1 subunit ATP1B1, thus reversing glutathionylation-mediated inhibition of ATP1B1. Induces a hyperpolarization-activated chloride current when expressed in Xenopus oocytes.</text>
</comment>
<keyword evidence="6" id="KW-0740">Sodium/potassium transport</keyword>
<evidence type="ECO:0000256" key="9">
    <source>
        <dbReference type="ARBA" id="ARBA00022958"/>
    </source>
</evidence>
<feature type="transmembrane region" description="Helical" evidence="17">
    <location>
        <begin position="98"/>
        <end position="118"/>
    </location>
</feature>
<dbReference type="GO" id="GO:0006814">
    <property type="term" value="P:sodium ion transport"/>
    <property type="evidence" value="ECO:0007669"/>
    <property type="project" value="UniProtKB-KW"/>
</dbReference>
<evidence type="ECO:0000256" key="6">
    <source>
        <dbReference type="ARBA" id="ARBA00022607"/>
    </source>
</evidence>
<dbReference type="FunFam" id="1.20.5.780:FF:000006">
    <property type="entry name" value="FXYD domain-containing ion transport regulator"/>
    <property type="match status" value="1"/>
</dbReference>
<evidence type="ECO:0000256" key="5">
    <source>
        <dbReference type="ARBA" id="ARBA00022538"/>
    </source>
</evidence>
<feature type="region of interest" description="Disordered" evidence="18">
    <location>
        <begin position="127"/>
        <end position="146"/>
    </location>
</feature>
<keyword evidence="11" id="KW-0915">Sodium</keyword>
<evidence type="ECO:0000256" key="8">
    <source>
        <dbReference type="ARBA" id="ARBA00022729"/>
    </source>
</evidence>
<keyword evidence="14" id="KW-0739">Sodium transport</keyword>
<protein>
    <recommendedName>
        <fullName evidence="17">FXYD domain-containing ion transport regulator</fullName>
    </recommendedName>
</protein>
<organism evidence="19 20">
    <name type="scientific">Equus caballus</name>
    <name type="common">Horse</name>
    <dbReference type="NCBI Taxonomy" id="9796"/>
    <lineage>
        <taxon>Eukaryota</taxon>
        <taxon>Metazoa</taxon>
        <taxon>Chordata</taxon>
        <taxon>Craniata</taxon>
        <taxon>Vertebrata</taxon>
        <taxon>Euteleostomi</taxon>
        <taxon>Mammalia</taxon>
        <taxon>Eutheria</taxon>
        <taxon>Laurasiatheria</taxon>
        <taxon>Perissodactyla</taxon>
        <taxon>Equidae</taxon>
        <taxon>Equus</taxon>
    </lineage>
</organism>
<dbReference type="Pfam" id="PF02038">
    <property type="entry name" value="ATP1G1_PLM_MAT8"/>
    <property type="match status" value="1"/>
</dbReference>
<dbReference type="PANTHER" id="PTHR14132">
    <property type="entry name" value="SODIUM/POTASSIUM-TRANSPORTING ATPASE SUBUNIT GAMMA"/>
    <property type="match status" value="1"/>
</dbReference>
<keyword evidence="8" id="KW-0732">Signal</keyword>
<dbReference type="VGNC" id="VGNC:18164">
    <property type="gene designation" value="FXYD3"/>
</dbReference>